<dbReference type="AlphaFoldDB" id="A0A1B1NAS8"/>
<evidence type="ECO:0000313" key="4">
    <source>
        <dbReference type="Proteomes" id="UP000092482"/>
    </source>
</evidence>
<evidence type="ECO:0000313" key="3">
    <source>
        <dbReference type="EMBL" id="ANS78532.1"/>
    </source>
</evidence>
<feature type="region of interest" description="Disordered" evidence="1">
    <location>
        <begin position="61"/>
        <end position="94"/>
    </location>
</feature>
<keyword evidence="2" id="KW-0812">Transmembrane</keyword>
<reference evidence="3 4" key="1">
    <citation type="submission" date="2016-03" db="EMBL/GenBank/DDBJ databases">
        <title>Shallow-sea hydrothermal system.</title>
        <authorList>
            <person name="Tang K."/>
        </authorList>
    </citation>
    <scope>NUCLEOTIDE SEQUENCE [LARGE SCALE GENOMIC DNA]</scope>
    <source>
        <strain evidence="3 4">JLT9</strain>
    </source>
</reference>
<dbReference type="KEGG" id="serj:SGUI_1136"/>
<dbReference type="Proteomes" id="UP000092482">
    <property type="component" value="Chromosome"/>
</dbReference>
<evidence type="ECO:0000256" key="2">
    <source>
        <dbReference type="SAM" id="Phobius"/>
    </source>
</evidence>
<keyword evidence="2" id="KW-0472">Membrane</keyword>
<evidence type="ECO:0000256" key="1">
    <source>
        <dbReference type="SAM" id="MobiDB-lite"/>
    </source>
</evidence>
<sequence>MTTTEQISQQLKALPPVMEEQDDRFAQVERRVGRARRRTAGATAAGVLALVLAGWGATQVLPGDEQPTGPATTGGSGSPGTEFSNRSPGTILGSSALAEGTTFTGAGVQEVDLSTVGTPGGTDALRLQITCEDPAEVMWPFRATVTGCRQASDPASPADEIFPLSFLVPVEDAEEPFSVQVTDDVSWELMAEPVEVDQIPLGVNERGQTYGVDTPLARPDLVEVRGSDLGGGYVEAEQLEDLIGEPPTTLSGLEAWESVEREPLEIPTYASDGLTVKGTLEIQVPVDPR</sequence>
<proteinExistence type="predicted"/>
<dbReference type="RefSeq" id="WP_066637417.1">
    <property type="nucleotide sequence ID" value="NZ_CP014989.1"/>
</dbReference>
<dbReference type="STRING" id="1758689.SGUI_1136"/>
<protein>
    <submittedName>
        <fullName evidence="3">Uncharacterized protein</fullName>
    </submittedName>
</protein>
<dbReference type="EMBL" id="CP014989">
    <property type="protein sequence ID" value="ANS78532.1"/>
    <property type="molecule type" value="Genomic_DNA"/>
</dbReference>
<dbReference type="OrthoDB" id="3786257at2"/>
<accession>A0A1B1NAS8</accession>
<feature type="transmembrane region" description="Helical" evidence="2">
    <location>
        <begin position="39"/>
        <end position="57"/>
    </location>
</feature>
<name>A0A1B1NAS8_9MICO</name>
<keyword evidence="4" id="KW-1185">Reference proteome</keyword>
<gene>
    <name evidence="3" type="ORF">SGUI_1136</name>
</gene>
<keyword evidence="2" id="KW-1133">Transmembrane helix</keyword>
<organism evidence="3 4">
    <name type="scientific">Serinicoccus hydrothermalis</name>
    <dbReference type="NCBI Taxonomy" id="1758689"/>
    <lineage>
        <taxon>Bacteria</taxon>
        <taxon>Bacillati</taxon>
        <taxon>Actinomycetota</taxon>
        <taxon>Actinomycetes</taxon>
        <taxon>Micrococcales</taxon>
        <taxon>Ornithinimicrobiaceae</taxon>
        <taxon>Serinicoccus</taxon>
    </lineage>
</organism>